<accession>A0A8S2XL82</accession>
<reference evidence="1" key="1">
    <citation type="submission" date="2021-02" db="EMBL/GenBank/DDBJ databases">
        <authorList>
            <person name="Nowell W R."/>
        </authorList>
    </citation>
    <scope>NUCLEOTIDE SEQUENCE</scope>
</reference>
<organism evidence="1 2">
    <name type="scientific">Didymodactylos carnosus</name>
    <dbReference type="NCBI Taxonomy" id="1234261"/>
    <lineage>
        <taxon>Eukaryota</taxon>
        <taxon>Metazoa</taxon>
        <taxon>Spiralia</taxon>
        <taxon>Gnathifera</taxon>
        <taxon>Rotifera</taxon>
        <taxon>Eurotatoria</taxon>
        <taxon>Bdelloidea</taxon>
        <taxon>Philodinida</taxon>
        <taxon>Philodinidae</taxon>
        <taxon>Didymodactylos</taxon>
    </lineage>
</organism>
<sequence length="195" mass="23169">EMQHILYNHPNKTEGYKQTNLVNTDILRAVSLHSIKDTKIFTRVHNFAIQRRIMDLEQRHMILKREIQSYDLILDIQQAIKIQQKNFTQLIHKTKNAQHRLKLQQQYKLLKQHDLHIAEQLTAINNNTYRLFINSNNEHYKDKHPWNVFLNYYQEKFSSSSSAKSSSLSAQINLEIPSLLSQITNNHNNHRTTKT</sequence>
<dbReference type="Proteomes" id="UP000682733">
    <property type="component" value="Unassembled WGS sequence"/>
</dbReference>
<evidence type="ECO:0000313" key="1">
    <source>
        <dbReference type="EMBL" id="CAF4504512.1"/>
    </source>
</evidence>
<gene>
    <name evidence="1" type="ORF">TMI583_LOCUS48099</name>
</gene>
<dbReference type="EMBL" id="CAJOBA010096369">
    <property type="protein sequence ID" value="CAF4504512.1"/>
    <property type="molecule type" value="Genomic_DNA"/>
</dbReference>
<comment type="caution">
    <text evidence="1">The sequence shown here is derived from an EMBL/GenBank/DDBJ whole genome shotgun (WGS) entry which is preliminary data.</text>
</comment>
<name>A0A8S2XL82_9BILA</name>
<protein>
    <submittedName>
        <fullName evidence="1">Uncharacterized protein</fullName>
    </submittedName>
</protein>
<feature type="non-terminal residue" evidence="1">
    <location>
        <position position="195"/>
    </location>
</feature>
<proteinExistence type="predicted"/>
<evidence type="ECO:0000313" key="2">
    <source>
        <dbReference type="Proteomes" id="UP000682733"/>
    </source>
</evidence>
<dbReference type="AlphaFoldDB" id="A0A8S2XL82"/>
<feature type="non-terminal residue" evidence="1">
    <location>
        <position position="1"/>
    </location>
</feature>